<proteinExistence type="predicted"/>
<gene>
    <name evidence="1" type="ORF">KC01_LOCUS26930</name>
</gene>
<protein>
    <submittedName>
        <fullName evidence="1">Uncharacterized protein</fullName>
    </submittedName>
</protein>
<evidence type="ECO:0000313" key="1">
    <source>
        <dbReference type="EMBL" id="CAL1598563.1"/>
    </source>
</evidence>
<sequence>MPSTATAAETLPQIGLRPLGCGQMDRPLSPSAPVLSIIPGPVMKQSAVEVSAGPLLTSSQLVPQQSVNTMEPSDRTIRPSLIHHRRSIRRSSHPTSGARMSKVARWSPWVFVLQRHLPACAPAPSRGGGVAKPSSPAACGVLMIMASCGSPDQHRLFRA</sequence>
<organism evidence="1 2">
    <name type="scientific">Knipowitschia caucasica</name>
    <name type="common">Caucasian dwarf goby</name>
    <name type="synonym">Pomatoschistus caucasicus</name>
    <dbReference type="NCBI Taxonomy" id="637954"/>
    <lineage>
        <taxon>Eukaryota</taxon>
        <taxon>Metazoa</taxon>
        <taxon>Chordata</taxon>
        <taxon>Craniata</taxon>
        <taxon>Vertebrata</taxon>
        <taxon>Euteleostomi</taxon>
        <taxon>Actinopterygii</taxon>
        <taxon>Neopterygii</taxon>
        <taxon>Teleostei</taxon>
        <taxon>Neoteleostei</taxon>
        <taxon>Acanthomorphata</taxon>
        <taxon>Gobiaria</taxon>
        <taxon>Gobiiformes</taxon>
        <taxon>Gobioidei</taxon>
        <taxon>Gobiidae</taxon>
        <taxon>Gobiinae</taxon>
        <taxon>Knipowitschia</taxon>
    </lineage>
</organism>
<dbReference type="EMBL" id="OZ035844">
    <property type="protein sequence ID" value="CAL1598563.1"/>
    <property type="molecule type" value="Genomic_DNA"/>
</dbReference>
<dbReference type="AlphaFoldDB" id="A0AAV2LDN2"/>
<evidence type="ECO:0000313" key="2">
    <source>
        <dbReference type="Proteomes" id="UP001497482"/>
    </source>
</evidence>
<name>A0AAV2LDN2_KNICA</name>
<keyword evidence="2" id="KW-1185">Reference proteome</keyword>
<accession>A0AAV2LDN2</accession>
<dbReference type="Proteomes" id="UP001497482">
    <property type="component" value="Chromosome 22"/>
</dbReference>
<reference evidence="1 2" key="1">
    <citation type="submission" date="2024-04" db="EMBL/GenBank/DDBJ databases">
        <authorList>
            <person name="Waldvogel A.-M."/>
            <person name="Schoenle A."/>
        </authorList>
    </citation>
    <scope>NUCLEOTIDE SEQUENCE [LARGE SCALE GENOMIC DNA]</scope>
</reference>